<dbReference type="EMBL" id="CP003243">
    <property type="protein sequence ID" value="AFC99846.1"/>
    <property type="molecule type" value="Genomic_DNA"/>
</dbReference>
<dbReference type="Proteomes" id="UP000005233">
    <property type="component" value="Chromosome"/>
</dbReference>
<keyword evidence="2" id="KW-1185">Reference proteome</keyword>
<organism evidence="1 2">
    <name type="scientific">Methanocella conradii (strain DSM 24694 / JCM 17849 / CGMCC 1.5162 / HZ254)</name>
    <dbReference type="NCBI Taxonomy" id="1041930"/>
    <lineage>
        <taxon>Archaea</taxon>
        <taxon>Methanobacteriati</taxon>
        <taxon>Methanobacteriota</taxon>
        <taxon>Stenosarchaea group</taxon>
        <taxon>Methanomicrobia</taxon>
        <taxon>Methanocellales</taxon>
        <taxon>Methanocellaceae</taxon>
        <taxon>Methanocella</taxon>
    </lineage>
</organism>
<dbReference type="KEGG" id="mez:Mtc_1090"/>
<evidence type="ECO:0000313" key="2">
    <source>
        <dbReference type="Proteomes" id="UP000005233"/>
    </source>
</evidence>
<accession>H8I716</accession>
<dbReference type="GeneID" id="11971215"/>
<gene>
    <name evidence="1" type="ordered locus">Mtc_1090</name>
</gene>
<dbReference type="eggNOG" id="arCOG11656">
    <property type="taxonomic scope" value="Archaea"/>
</dbReference>
<dbReference type="OrthoDB" id="147721at2157"/>
<dbReference type="RefSeq" id="WP_014405684.1">
    <property type="nucleotide sequence ID" value="NC_017034.1"/>
</dbReference>
<dbReference type="HOGENOM" id="CLU_1976515_0_0_2"/>
<dbReference type="STRING" id="1041930.Mtc_1090"/>
<protein>
    <submittedName>
        <fullName evidence="1">Uncharacterized protein</fullName>
    </submittedName>
</protein>
<sequence>MDCEARVKEFIRDSLGCGCDEEVFRHIMVERGVRVGGATLMRKINVGNRLLVYVLEAGADTIRQLPLLIKAGRDERDARGFNRFRLVLLSNDKNLKKAAFDAFNAIELLDEKVHLHVLRKDEAKGI</sequence>
<reference evidence="1 2" key="1">
    <citation type="journal article" date="2012" name="J. Bacteriol.">
        <title>Complete genome sequence of a thermophilic methanogen, Methanocella conradii HZ254, isolated from Chinese rice field soil.</title>
        <authorList>
            <person name="Lu Z."/>
            <person name="Lu Y."/>
        </authorList>
    </citation>
    <scope>NUCLEOTIDE SEQUENCE [LARGE SCALE GENOMIC DNA]</scope>
    <source>
        <strain evidence="2">DSM 24694 / JCM 17849 / CGMCC 1.5162 / HZ254</strain>
    </source>
</reference>
<evidence type="ECO:0000313" key="1">
    <source>
        <dbReference type="EMBL" id="AFC99846.1"/>
    </source>
</evidence>
<proteinExistence type="predicted"/>
<name>H8I716_METCZ</name>
<dbReference type="AlphaFoldDB" id="H8I716"/>